<dbReference type="InterPro" id="IPR052509">
    <property type="entry name" value="Metal_resp_DNA-bind_regulator"/>
</dbReference>
<evidence type="ECO:0000313" key="2">
    <source>
        <dbReference type="EMBL" id="GGG80721.1"/>
    </source>
</evidence>
<dbReference type="EMBL" id="BMFR01000012">
    <property type="protein sequence ID" value="GGG80721.1"/>
    <property type="molecule type" value="Genomic_DNA"/>
</dbReference>
<keyword evidence="3" id="KW-1185">Reference proteome</keyword>
<dbReference type="InterPro" id="IPR005149">
    <property type="entry name" value="Tscrpt_reg_PadR_N"/>
</dbReference>
<name>A0A917M7X1_9BACI</name>
<dbReference type="Proteomes" id="UP000622860">
    <property type="component" value="Unassembled WGS sequence"/>
</dbReference>
<dbReference type="InterPro" id="IPR036390">
    <property type="entry name" value="WH_DNA-bd_sf"/>
</dbReference>
<dbReference type="Gene3D" id="1.10.10.10">
    <property type="entry name" value="Winged helix-like DNA-binding domain superfamily/Winged helix DNA-binding domain"/>
    <property type="match status" value="1"/>
</dbReference>
<organism evidence="2 3">
    <name type="scientific">Virgibacillus oceani</name>
    <dbReference type="NCBI Taxonomy" id="1479511"/>
    <lineage>
        <taxon>Bacteria</taxon>
        <taxon>Bacillati</taxon>
        <taxon>Bacillota</taxon>
        <taxon>Bacilli</taxon>
        <taxon>Bacillales</taxon>
        <taxon>Bacillaceae</taxon>
        <taxon>Virgibacillus</taxon>
    </lineage>
</organism>
<reference evidence="2" key="2">
    <citation type="submission" date="2020-09" db="EMBL/GenBank/DDBJ databases">
        <authorList>
            <person name="Sun Q."/>
            <person name="Zhou Y."/>
        </authorList>
    </citation>
    <scope>NUCLEOTIDE SEQUENCE</scope>
    <source>
        <strain evidence="2">CGMCC 1.12754</strain>
    </source>
</reference>
<dbReference type="PANTHER" id="PTHR33169:SF14">
    <property type="entry name" value="TRANSCRIPTIONAL REGULATOR RV3488"/>
    <property type="match status" value="1"/>
</dbReference>
<evidence type="ECO:0000313" key="3">
    <source>
        <dbReference type="Proteomes" id="UP000622860"/>
    </source>
</evidence>
<feature type="domain" description="Transcription regulator PadR N-terminal" evidence="1">
    <location>
        <begin position="15"/>
        <end position="89"/>
    </location>
</feature>
<accession>A0A917M7X1</accession>
<dbReference type="InterPro" id="IPR036388">
    <property type="entry name" value="WH-like_DNA-bd_sf"/>
</dbReference>
<proteinExistence type="predicted"/>
<sequence length="109" mass="12928">MIRSDIIRGHLDSIILRLILEKDRYGYEISKEISTRTDNRFQIKEATLYAVFQRLEKKELIESYFGKVSKGGKRKYYRITTLGKAYLKETVAEWEITKEIIDLFMEGLN</sequence>
<gene>
    <name evidence="2" type="ORF">GCM10011398_27670</name>
</gene>
<dbReference type="RefSeq" id="WP_188455970.1">
    <property type="nucleotide sequence ID" value="NZ_BMFR01000012.1"/>
</dbReference>
<dbReference type="SUPFAM" id="SSF46785">
    <property type="entry name" value="Winged helix' DNA-binding domain"/>
    <property type="match status" value="1"/>
</dbReference>
<comment type="caution">
    <text evidence="2">The sequence shown here is derived from an EMBL/GenBank/DDBJ whole genome shotgun (WGS) entry which is preliminary data.</text>
</comment>
<reference evidence="2" key="1">
    <citation type="journal article" date="2014" name="Int. J. Syst. Evol. Microbiol.">
        <title>Complete genome sequence of Corynebacterium casei LMG S-19264T (=DSM 44701T), isolated from a smear-ripened cheese.</title>
        <authorList>
            <consortium name="US DOE Joint Genome Institute (JGI-PGF)"/>
            <person name="Walter F."/>
            <person name="Albersmeier A."/>
            <person name="Kalinowski J."/>
            <person name="Ruckert C."/>
        </authorList>
    </citation>
    <scope>NUCLEOTIDE SEQUENCE</scope>
    <source>
        <strain evidence="2">CGMCC 1.12754</strain>
    </source>
</reference>
<dbReference type="Pfam" id="PF03551">
    <property type="entry name" value="PadR"/>
    <property type="match status" value="1"/>
</dbReference>
<dbReference type="AlphaFoldDB" id="A0A917M7X1"/>
<evidence type="ECO:0000259" key="1">
    <source>
        <dbReference type="Pfam" id="PF03551"/>
    </source>
</evidence>
<protein>
    <submittedName>
        <fullName evidence="2">PadR family transcriptional regulator</fullName>
    </submittedName>
</protein>
<dbReference type="PANTHER" id="PTHR33169">
    <property type="entry name" value="PADR-FAMILY TRANSCRIPTIONAL REGULATOR"/>
    <property type="match status" value="1"/>
</dbReference>